<dbReference type="EMBL" id="JADJEV010000004">
    <property type="protein sequence ID" value="MBK6974023.1"/>
    <property type="molecule type" value="Genomic_DNA"/>
</dbReference>
<evidence type="ECO:0000313" key="1">
    <source>
        <dbReference type="EMBL" id="MBK6974023.1"/>
    </source>
</evidence>
<reference evidence="1" key="1">
    <citation type="submission" date="2020-10" db="EMBL/GenBank/DDBJ databases">
        <title>Connecting structure to function with the recovery of over 1000 high-quality activated sludge metagenome-assembled genomes encoding full-length rRNA genes using long-read sequencing.</title>
        <authorList>
            <person name="Singleton C.M."/>
            <person name="Petriglieri F."/>
            <person name="Kristensen J.M."/>
            <person name="Kirkegaard R.H."/>
            <person name="Michaelsen T.Y."/>
            <person name="Andersen M.H."/>
            <person name="Karst S.M."/>
            <person name="Dueholm M.S."/>
            <person name="Nielsen P.H."/>
            <person name="Albertsen M."/>
        </authorList>
    </citation>
    <scope>NUCLEOTIDE SEQUENCE</scope>
    <source>
        <strain evidence="1">Bjer_18-Q3-R1-45_BAT3C.347</strain>
    </source>
</reference>
<sequence length="209" mass="21448">MTTQTLRRVTLDTIENYRNAATLTVGACRTGSHRLVGAVNGGLENLADKRAGKLAPELTSKLCEIRGKLADAIVKGVDMLSAGTRKAIQAGSNTAAAGVKQVAAFASGIDNPIVANGIQAAVRLSMPGAQVARVVSGKLGDGAEVLSRVAAGKRATPARAVKTAEKPVAHARRTVARKTRPVEAAVNRKAAASRKSAVATKAAVARTTH</sequence>
<dbReference type="Proteomes" id="UP000807785">
    <property type="component" value="Unassembled WGS sequence"/>
</dbReference>
<proteinExistence type="predicted"/>
<evidence type="ECO:0000313" key="2">
    <source>
        <dbReference type="Proteomes" id="UP000807785"/>
    </source>
</evidence>
<dbReference type="AlphaFoldDB" id="A0A9D7DZW3"/>
<accession>A0A9D7DZW3</accession>
<gene>
    <name evidence="1" type="ORF">IPH26_14175</name>
</gene>
<comment type="caution">
    <text evidence="1">The sequence shown here is derived from an EMBL/GenBank/DDBJ whole genome shotgun (WGS) entry which is preliminary data.</text>
</comment>
<name>A0A9D7DZW3_9PROT</name>
<organism evidence="1 2">
    <name type="scientific">Candidatus Methylophosphatis roskildensis</name>
    <dbReference type="NCBI Taxonomy" id="2899263"/>
    <lineage>
        <taxon>Bacteria</taxon>
        <taxon>Pseudomonadati</taxon>
        <taxon>Pseudomonadota</taxon>
        <taxon>Betaproteobacteria</taxon>
        <taxon>Nitrosomonadales</taxon>
        <taxon>Sterolibacteriaceae</taxon>
        <taxon>Candidatus Methylophosphatis</taxon>
    </lineage>
</organism>
<protein>
    <submittedName>
        <fullName evidence="1">Uncharacterized protein</fullName>
    </submittedName>
</protein>